<dbReference type="AlphaFoldDB" id="A0A975BZL2"/>
<dbReference type="Proteomes" id="UP000663918">
    <property type="component" value="Chromosome"/>
</dbReference>
<name>A0A975BZL2_9CAUL</name>
<feature type="transmembrane region" description="Helical" evidence="1">
    <location>
        <begin position="427"/>
        <end position="446"/>
    </location>
</feature>
<evidence type="ECO:0000313" key="3">
    <source>
        <dbReference type="Proteomes" id="UP000663918"/>
    </source>
</evidence>
<keyword evidence="1" id="KW-0472">Membrane</keyword>
<feature type="transmembrane region" description="Helical" evidence="1">
    <location>
        <begin position="490"/>
        <end position="508"/>
    </location>
</feature>
<feature type="transmembrane region" description="Helical" evidence="1">
    <location>
        <begin position="39"/>
        <end position="63"/>
    </location>
</feature>
<keyword evidence="1" id="KW-1133">Transmembrane helix</keyword>
<feature type="transmembrane region" description="Helical" evidence="1">
    <location>
        <begin position="157"/>
        <end position="184"/>
    </location>
</feature>
<sequence>MIGALVRMLPSGSAAWLLAAEVRLGLRGMAGKRGGGSKVALILISIVAVAGVVFGGLSLGFLASRWPVPITPLSALIVDAACVVLFTLMLSQAINLAVQALYERGDLDLLLSSPLKPRVVLTVRALSITVVASILYIALVTPFVITASVLGRPEWLSLFVILISLAMVATALGILLTMGLFALIGPRKTRVVAQVLAALVGGLMFVLSQLYNFTRHEEGHGSSGVSDFALSLTASPLLAPNGLLAWPVRAVTASPLPLLVIGGVGVVLLGAVIRLLGPRFAKDAAAAVGEKSTPARTRGADGAFANGLTRVMVRKELRLLARDPQLISQILLRIVYLIPLGIVLFRSADSGTGPTFGGAAIVFMAGQLAGSFAWIAISAEDSPDLLRSAPVDRGLADRAKLIAALIPTFILTGLAVGGFAFLAPVQAAIVLIGCVCAAACSGLIQIWRQKPAARKAFNQRQRGGSWLVNIAEMFVQAGWGGATALALAGLIWAIVPAVLATLITLSLYRSPKKRWES</sequence>
<evidence type="ECO:0000256" key="1">
    <source>
        <dbReference type="SAM" id="Phobius"/>
    </source>
</evidence>
<feature type="transmembrane region" description="Helical" evidence="1">
    <location>
        <begin position="330"/>
        <end position="348"/>
    </location>
</feature>
<dbReference type="InterPro" id="IPR031599">
    <property type="entry name" value="ABC_tran_2"/>
</dbReference>
<keyword evidence="3" id="KW-1185">Reference proteome</keyword>
<feature type="transmembrane region" description="Helical" evidence="1">
    <location>
        <begin position="256"/>
        <end position="276"/>
    </location>
</feature>
<dbReference type="RefSeq" id="WP_207868449.1">
    <property type="nucleotide sequence ID" value="NZ_CP062222.1"/>
</dbReference>
<evidence type="ECO:0008006" key="4">
    <source>
        <dbReference type="Google" id="ProtNLM"/>
    </source>
</evidence>
<keyword evidence="1" id="KW-0812">Transmembrane</keyword>
<dbReference type="Pfam" id="PF16949">
    <property type="entry name" value="ABC_tran_2"/>
    <property type="match status" value="1"/>
</dbReference>
<proteinExistence type="predicted"/>
<feature type="transmembrane region" description="Helical" evidence="1">
    <location>
        <begin position="466"/>
        <end position="484"/>
    </location>
</feature>
<feature type="transmembrane region" description="Helical" evidence="1">
    <location>
        <begin position="191"/>
        <end position="211"/>
    </location>
</feature>
<feature type="transmembrane region" description="Helical" evidence="1">
    <location>
        <begin position="75"/>
        <end position="98"/>
    </location>
</feature>
<dbReference type="EMBL" id="CP062222">
    <property type="protein sequence ID" value="QTC90032.1"/>
    <property type="molecule type" value="Genomic_DNA"/>
</dbReference>
<feature type="transmembrane region" description="Helical" evidence="1">
    <location>
        <begin position="119"/>
        <end position="145"/>
    </location>
</feature>
<reference evidence="2" key="1">
    <citation type="submission" date="2020-09" db="EMBL/GenBank/DDBJ databases">
        <title>Brevundimonas sp. LVF2 isolated from a puddle in Goettingen, Germany.</title>
        <authorList>
            <person name="Friedrich I."/>
            <person name="Klassen A."/>
            <person name="Hannes N."/>
            <person name="Schneider D."/>
            <person name="Hertel R."/>
            <person name="Daniel R."/>
        </authorList>
    </citation>
    <scope>NUCLEOTIDE SEQUENCE</scope>
    <source>
        <strain evidence="2">LVF2</strain>
    </source>
</reference>
<feature type="transmembrane region" description="Helical" evidence="1">
    <location>
        <begin position="360"/>
        <end position="380"/>
    </location>
</feature>
<protein>
    <recommendedName>
        <fullName evidence="4">ABC-2 type transport system permease protein</fullName>
    </recommendedName>
</protein>
<dbReference type="KEGG" id="bgoe:IFJ75_12115"/>
<feature type="transmembrane region" description="Helical" evidence="1">
    <location>
        <begin position="401"/>
        <end position="421"/>
    </location>
</feature>
<accession>A0A975BZL2</accession>
<organism evidence="2 3">
    <name type="scientific">Brevundimonas goettingensis</name>
    <dbReference type="NCBI Taxonomy" id="2774190"/>
    <lineage>
        <taxon>Bacteria</taxon>
        <taxon>Pseudomonadati</taxon>
        <taxon>Pseudomonadota</taxon>
        <taxon>Alphaproteobacteria</taxon>
        <taxon>Caulobacterales</taxon>
        <taxon>Caulobacteraceae</taxon>
        <taxon>Brevundimonas</taxon>
    </lineage>
</organism>
<gene>
    <name evidence="2" type="ORF">IFJ75_12115</name>
</gene>
<evidence type="ECO:0000313" key="2">
    <source>
        <dbReference type="EMBL" id="QTC90032.1"/>
    </source>
</evidence>